<accession>B8G338</accession>
<gene>
    <name evidence="1" type="ordered locus">Cagg_2332</name>
</gene>
<dbReference type="AlphaFoldDB" id="B8G338"/>
<dbReference type="Proteomes" id="UP000002508">
    <property type="component" value="Chromosome"/>
</dbReference>
<name>B8G338_CHLAD</name>
<dbReference type="RefSeq" id="WP_015941069.1">
    <property type="nucleotide sequence ID" value="NC_011831.1"/>
</dbReference>
<keyword evidence="2" id="KW-1185">Reference proteome</keyword>
<organism evidence="1 2">
    <name type="scientific">Chloroflexus aggregans (strain MD-66 / DSM 9485)</name>
    <dbReference type="NCBI Taxonomy" id="326427"/>
    <lineage>
        <taxon>Bacteria</taxon>
        <taxon>Bacillati</taxon>
        <taxon>Chloroflexota</taxon>
        <taxon>Chloroflexia</taxon>
        <taxon>Chloroflexales</taxon>
        <taxon>Chloroflexineae</taxon>
        <taxon>Chloroflexaceae</taxon>
        <taxon>Chloroflexus</taxon>
    </lineage>
</organism>
<dbReference type="eggNOG" id="COG0286">
    <property type="taxonomic scope" value="Bacteria"/>
</dbReference>
<dbReference type="HOGENOM" id="CLU_1728090_0_0_0"/>
<dbReference type="GO" id="GO:0008168">
    <property type="term" value="F:methyltransferase activity"/>
    <property type="evidence" value="ECO:0007669"/>
    <property type="project" value="UniProtKB-KW"/>
</dbReference>
<dbReference type="EMBL" id="CP001337">
    <property type="protein sequence ID" value="ACL25211.1"/>
    <property type="molecule type" value="Genomic_DNA"/>
</dbReference>
<sequence>MPNSLTSYLQQITALTQRGDAREESYYPALKTLLEEIGTAQGRTIQVTVLPKPTEAGNPDFRVWDGSYQVIGYIEAKAPGAKLDQVETSEQLQRYLHTFPNLILTDFYEFRLYRHGELLESALLACDLDDARLGRAIRDRLRRAAARVVEV</sequence>
<dbReference type="REBASE" id="19768">
    <property type="entry name" value="CagORF2332P"/>
</dbReference>
<keyword evidence="1" id="KW-0489">Methyltransferase</keyword>
<dbReference type="GO" id="GO:0032259">
    <property type="term" value="P:methylation"/>
    <property type="evidence" value="ECO:0007669"/>
    <property type="project" value="UniProtKB-KW"/>
</dbReference>
<dbReference type="STRING" id="326427.Cagg_2332"/>
<reference evidence="1" key="1">
    <citation type="submission" date="2008-12" db="EMBL/GenBank/DDBJ databases">
        <title>Complete sequence of Chloroflexus aggregans DSM 9485.</title>
        <authorList>
            <consortium name="US DOE Joint Genome Institute"/>
            <person name="Lucas S."/>
            <person name="Copeland A."/>
            <person name="Lapidus A."/>
            <person name="Glavina del Rio T."/>
            <person name="Dalin E."/>
            <person name="Tice H."/>
            <person name="Pitluck S."/>
            <person name="Foster B."/>
            <person name="Larimer F."/>
            <person name="Land M."/>
            <person name="Hauser L."/>
            <person name="Kyrpides N."/>
            <person name="Mikhailova N."/>
            <person name="Bryant D."/>
            <person name="Richardson P."/>
        </authorList>
    </citation>
    <scope>NUCLEOTIDE SEQUENCE</scope>
    <source>
        <strain evidence="1">DSM 9485</strain>
    </source>
</reference>
<evidence type="ECO:0000313" key="2">
    <source>
        <dbReference type="Proteomes" id="UP000002508"/>
    </source>
</evidence>
<protein>
    <submittedName>
        <fullName evidence="1">Adenine specific DNA methyltransferase</fullName>
    </submittedName>
</protein>
<evidence type="ECO:0000313" key="1">
    <source>
        <dbReference type="EMBL" id="ACL25211.1"/>
    </source>
</evidence>
<proteinExistence type="predicted"/>
<dbReference type="KEGG" id="cag:Cagg_2332"/>
<dbReference type="OrthoDB" id="9758243at2"/>
<keyword evidence="1" id="KW-0808">Transferase</keyword>